<dbReference type="Pfam" id="PF08241">
    <property type="entry name" value="Methyltransf_11"/>
    <property type="match status" value="1"/>
</dbReference>
<dbReference type="Gene3D" id="3.40.50.150">
    <property type="entry name" value="Vaccinia Virus protein VP39"/>
    <property type="match status" value="1"/>
</dbReference>
<dbReference type="RefSeq" id="WP_123014844.1">
    <property type="nucleotide sequence ID" value="NZ_AP024912.1"/>
</dbReference>
<dbReference type="GO" id="GO:0008168">
    <property type="term" value="F:methyltransferase activity"/>
    <property type="evidence" value="ECO:0007669"/>
    <property type="project" value="UniProtKB-KW"/>
</dbReference>
<evidence type="ECO:0000259" key="1">
    <source>
        <dbReference type="Pfam" id="PF08241"/>
    </source>
</evidence>
<dbReference type="PANTHER" id="PTHR43861:SF1">
    <property type="entry name" value="TRANS-ACONITATE 2-METHYLTRANSFERASE"/>
    <property type="match status" value="1"/>
</dbReference>
<dbReference type="GO" id="GO:0032259">
    <property type="term" value="P:methylation"/>
    <property type="evidence" value="ECO:0007669"/>
    <property type="project" value="UniProtKB-KW"/>
</dbReference>
<evidence type="ECO:0000313" key="2">
    <source>
        <dbReference type="EMBL" id="MFC3025262.1"/>
    </source>
</evidence>
<accession>A0ABV7CAZ0</accession>
<dbReference type="EC" id="2.1.1.-" evidence="2"/>
<evidence type="ECO:0000313" key="3">
    <source>
        <dbReference type="Proteomes" id="UP001595384"/>
    </source>
</evidence>
<proteinExistence type="predicted"/>
<organism evidence="2 3">
    <name type="scientific">Vibrio zhugei</name>
    <dbReference type="NCBI Taxonomy" id="2479546"/>
    <lineage>
        <taxon>Bacteria</taxon>
        <taxon>Pseudomonadati</taxon>
        <taxon>Pseudomonadota</taxon>
        <taxon>Gammaproteobacteria</taxon>
        <taxon>Vibrionales</taxon>
        <taxon>Vibrionaceae</taxon>
        <taxon>Vibrio</taxon>
    </lineage>
</organism>
<dbReference type="Proteomes" id="UP001595384">
    <property type="component" value="Unassembled WGS sequence"/>
</dbReference>
<comment type="caution">
    <text evidence="2">The sequence shown here is derived from an EMBL/GenBank/DDBJ whole genome shotgun (WGS) entry which is preliminary data.</text>
</comment>
<keyword evidence="2" id="KW-0808">Transferase</keyword>
<dbReference type="SUPFAM" id="SSF53335">
    <property type="entry name" value="S-adenosyl-L-methionine-dependent methyltransferases"/>
    <property type="match status" value="1"/>
</dbReference>
<dbReference type="InterPro" id="IPR013216">
    <property type="entry name" value="Methyltransf_11"/>
</dbReference>
<reference evidence="3" key="1">
    <citation type="journal article" date="2019" name="Int. J. Syst. Evol. Microbiol.">
        <title>The Global Catalogue of Microorganisms (GCM) 10K type strain sequencing project: providing services to taxonomists for standard genome sequencing and annotation.</title>
        <authorList>
            <consortium name="The Broad Institute Genomics Platform"/>
            <consortium name="The Broad Institute Genome Sequencing Center for Infectious Disease"/>
            <person name="Wu L."/>
            <person name="Ma J."/>
        </authorList>
    </citation>
    <scope>NUCLEOTIDE SEQUENCE [LARGE SCALE GENOMIC DNA]</scope>
    <source>
        <strain evidence="3">KCTC 62784</strain>
    </source>
</reference>
<name>A0ABV7CAZ0_9VIBR</name>
<dbReference type="InterPro" id="IPR029063">
    <property type="entry name" value="SAM-dependent_MTases_sf"/>
</dbReference>
<keyword evidence="3" id="KW-1185">Reference proteome</keyword>
<keyword evidence="2" id="KW-0489">Methyltransferase</keyword>
<dbReference type="PANTHER" id="PTHR43861">
    <property type="entry name" value="TRANS-ACONITATE 2-METHYLTRANSFERASE-RELATED"/>
    <property type="match status" value="1"/>
</dbReference>
<dbReference type="CDD" id="cd02440">
    <property type="entry name" value="AdoMet_MTases"/>
    <property type="match status" value="1"/>
</dbReference>
<feature type="domain" description="Methyltransferase type 11" evidence="1">
    <location>
        <begin position="38"/>
        <end position="125"/>
    </location>
</feature>
<sequence length="253" mass="28114">MSTQQWNANQYQKDAQFVSEFGRSVIDLLAPKANETILDLGCGTGELAEQIMQAGTNVYGVDASPSMIDAIKARGLKAEVMSGDALTFDAEFDAVFSNAALHWITDYHHVLQGVNRALKPNGRFVGEFGGAGNIHALTTAMQAVIEAHPEMGTFHNPWYFPTAEEYKTQLEKHGFKVHFIECFSRPTPLESGVEAWLTIFANHVISGMPSELEETFLNATAQRVKPQLYSPEQGWMADYVRLRFHAEKIAESE</sequence>
<gene>
    <name evidence="2" type="ORF">ACFODT_15775</name>
</gene>
<protein>
    <submittedName>
        <fullName evidence="2">Class I SAM-dependent methyltransferase</fullName>
        <ecNumber evidence="2">2.1.1.-</ecNumber>
    </submittedName>
</protein>
<dbReference type="EMBL" id="JBHRSE010000114">
    <property type="protein sequence ID" value="MFC3025262.1"/>
    <property type="molecule type" value="Genomic_DNA"/>
</dbReference>